<comment type="caution">
    <text evidence="1">The sequence shown here is derived from an EMBL/GenBank/DDBJ whole genome shotgun (WGS) entry which is preliminary data.</text>
</comment>
<accession>A0ABS0EVI2</accession>
<gene>
    <name evidence="1" type="ORF">IXC47_09130</name>
</gene>
<dbReference type="RefSeq" id="WP_195875389.1">
    <property type="nucleotide sequence ID" value="NZ_JADOEL010000005.1"/>
</dbReference>
<keyword evidence="2" id="KW-1185">Reference proteome</keyword>
<proteinExistence type="predicted"/>
<dbReference type="EMBL" id="JADOEL010000005">
    <property type="protein sequence ID" value="MBF8177842.1"/>
    <property type="molecule type" value="Genomic_DNA"/>
</dbReference>
<organism evidence="1 2">
    <name type="scientific">Herminiimonas contaminans</name>
    <dbReference type="NCBI Taxonomy" id="1111140"/>
    <lineage>
        <taxon>Bacteria</taxon>
        <taxon>Pseudomonadati</taxon>
        <taxon>Pseudomonadota</taxon>
        <taxon>Betaproteobacteria</taxon>
        <taxon>Burkholderiales</taxon>
        <taxon>Oxalobacteraceae</taxon>
        <taxon>Herminiimonas</taxon>
    </lineage>
</organism>
<reference evidence="1 2" key="1">
    <citation type="submission" date="2020-11" db="EMBL/GenBank/DDBJ databases">
        <title>WGS of Herminiimonas contaminans strain Marseille-Q4544 isolated from planarians Schmidtea mediterranea.</title>
        <authorList>
            <person name="Kangale L."/>
        </authorList>
    </citation>
    <scope>NUCLEOTIDE SEQUENCE [LARGE SCALE GENOMIC DNA]</scope>
    <source>
        <strain evidence="1 2">Marseille-Q4544</strain>
    </source>
</reference>
<dbReference type="Proteomes" id="UP000657372">
    <property type="component" value="Unassembled WGS sequence"/>
</dbReference>
<name>A0ABS0EVI2_9BURK</name>
<evidence type="ECO:0000313" key="1">
    <source>
        <dbReference type="EMBL" id="MBF8177842.1"/>
    </source>
</evidence>
<evidence type="ECO:0000313" key="2">
    <source>
        <dbReference type="Proteomes" id="UP000657372"/>
    </source>
</evidence>
<evidence type="ECO:0008006" key="3">
    <source>
        <dbReference type="Google" id="ProtNLM"/>
    </source>
</evidence>
<sequence length="111" mass="12360">MTTIQTDQAVPATPKTEAWLIERYDANDKLVRSVVLAPLTDDVFLDESSEAIALCRVEDAAPQQAVAASSEPVKLTDWDRISKAAATACNEYGQWMPERWIQLFVAAYNKE</sequence>
<protein>
    <recommendedName>
        <fullName evidence="3">Tail assembly chaperone</fullName>
    </recommendedName>
</protein>